<sequence>MPLGQLITRTSTDDPCTDDNCRNSKPPLDGPDSDSTTSATEIASVLPPETAGLTTVSTESATESAATTPPEATSTDAASASSTPTATTFTVPPPRQTGPLTSSPQSGNTGDDFTLGRAEIAGISVGGVIGGLLLIFLIFLLIRRRKLAKRMPSFVDARDDQFDEKLMQNNQNSAAGARSESNGEDVLAPFGGRANSPVKNAEQGSATPSKRLENAHDSMRSMGGHSSLVSPITPTNTGPSAWKDLPDDRGQGSIKEEQSDTPAQLDSQPVYIELDSRDTERQRPAELPTTPEPPLIPRPKSTGGVLKHPGLLTPGYRTATGTFMQLDAVQHGQARSDSGDLLRGTLNPTSAERQSNRHVNSWTHL</sequence>
<keyword evidence="2" id="KW-1133">Transmembrane helix</keyword>
<name>A0ABR1WHH1_9PEZI</name>
<comment type="caution">
    <text evidence="3">The sequence shown here is derived from an EMBL/GenBank/DDBJ whole genome shotgun (WGS) entry which is preliminary data.</text>
</comment>
<keyword evidence="2" id="KW-0472">Membrane</keyword>
<keyword evidence="4" id="KW-1185">Reference proteome</keyword>
<evidence type="ECO:0000256" key="1">
    <source>
        <dbReference type="SAM" id="MobiDB-lite"/>
    </source>
</evidence>
<evidence type="ECO:0000313" key="4">
    <source>
        <dbReference type="Proteomes" id="UP001446871"/>
    </source>
</evidence>
<feature type="compositionally biased region" description="Low complexity" evidence="1">
    <location>
        <begin position="54"/>
        <end position="90"/>
    </location>
</feature>
<gene>
    <name evidence="3" type="ORF">PG996_001747</name>
</gene>
<keyword evidence="2" id="KW-0812">Transmembrane</keyword>
<feature type="region of interest" description="Disordered" evidence="1">
    <location>
        <begin position="1"/>
        <end position="110"/>
    </location>
</feature>
<organism evidence="3 4">
    <name type="scientific">Apiospora saccharicola</name>
    <dbReference type="NCBI Taxonomy" id="335842"/>
    <lineage>
        <taxon>Eukaryota</taxon>
        <taxon>Fungi</taxon>
        <taxon>Dikarya</taxon>
        <taxon>Ascomycota</taxon>
        <taxon>Pezizomycotina</taxon>
        <taxon>Sordariomycetes</taxon>
        <taxon>Xylariomycetidae</taxon>
        <taxon>Amphisphaeriales</taxon>
        <taxon>Apiosporaceae</taxon>
        <taxon>Apiospora</taxon>
    </lineage>
</organism>
<feature type="compositionally biased region" description="Basic and acidic residues" evidence="1">
    <location>
        <begin position="274"/>
        <end position="284"/>
    </location>
</feature>
<reference evidence="3 4" key="1">
    <citation type="submission" date="2023-01" db="EMBL/GenBank/DDBJ databases">
        <title>Analysis of 21 Apiospora genomes using comparative genomics revels a genus with tremendous synthesis potential of carbohydrate active enzymes and secondary metabolites.</title>
        <authorList>
            <person name="Sorensen T."/>
        </authorList>
    </citation>
    <scope>NUCLEOTIDE SEQUENCE [LARGE SCALE GENOMIC DNA]</scope>
    <source>
        <strain evidence="3 4">CBS 83171</strain>
    </source>
</reference>
<feature type="compositionally biased region" description="Basic and acidic residues" evidence="1">
    <location>
        <begin position="210"/>
        <end position="219"/>
    </location>
</feature>
<feature type="compositionally biased region" description="Polar residues" evidence="1">
    <location>
        <begin position="227"/>
        <end position="239"/>
    </location>
</feature>
<feature type="compositionally biased region" description="Polar residues" evidence="1">
    <location>
        <begin position="346"/>
        <end position="365"/>
    </location>
</feature>
<feature type="compositionally biased region" description="Polar residues" evidence="1">
    <location>
        <begin position="98"/>
        <end position="110"/>
    </location>
</feature>
<evidence type="ECO:0000313" key="3">
    <source>
        <dbReference type="EMBL" id="KAK8082966.1"/>
    </source>
</evidence>
<dbReference type="EMBL" id="JAQQWM010000001">
    <property type="protein sequence ID" value="KAK8082966.1"/>
    <property type="molecule type" value="Genomic_DNA"/>
</dbReference>
<feature type="compositionally biased region" description="Basic and acidic residues" evidence="1">
    <location>
        <begin position="244"/>
        <end position="258"/>
    </location>
</feature>
<feature type="region of interest" description="Disordered" evidence="1">
    <location>
        <begin position="170"/>
        <end position="310"/>
    </location>
</feature>
<proteinExistence type="predicted"/>
<accession>A0ABR1WHH1</accession>
<feature type="region of interest" description="Disordered" evidence="1">
    <location>
        <begin position="334"/>
        <end position="365"/>
    </location>
</feature>
<dbReference type="Proteomes" id="UP001446871">
    <property type="component" value="Unassembled WGS sequence"/>
</dbReference>
<protein>
    <submittedName>
        <fullName evidence="3">Uncharacterized protein</fullName>
    </submittedName>
</protein>
<feature type="transmembrane region" description="Helical" evidence="2">
    <location>
        <begin position="120"/>
        <end position="142"/>
    </location>
</feature>
<evidence type="ECO:0000256" key="2">
    <source>
        <dbReference type="SAM" id="Phobius"/>
    </source>
</evidence>